<dbReference type="InterPro" id="IPR018957">
    <property type="entry name" value="Znf_C3HC4_RING-type"/>
</dbReference>
<evidence type="ECO:0000256" key="2">
    <source>
        <dbReference type="ARBA" id="ARBA00022723"/>
    </source>
</evidence>
<evidence type="ECO:0000313" key="7">
    <source>
        <dbReference type="EMBL" id="KAB1272180.1"/>
    </source>
</evidence>
<gene>
    <name evidence="7" type="ORF">Cadr_000015383</name>
</gene>
<keyword evidence="3 5" id="KW-0863">Zinc-finger</keyword>
<evidence type="ECO:0000313" key="8">
    <source>
        <dbReference type="Proteomes" id="UP000299084"/>
    </source>
</evidence>
<dbReference type="AlphaFoldDB" id="A0A5N4DM28"/>
<dbReference type="InterPro" id="IPR001841">
    <property type="entry name" value="Znf_RING"/>
</dbReference>
<dbReference type="EMBL" id="JWIN03000010">
    <property type="protein sequence ID" value="KAB1272180.1"/>
    <property type="molecule type" value="Genomic_DNA"/>
</dbReference>
<reference evidence="7 8" key="1">
    <citation type="journal article" date="2019" name="Mol. Ecol. Resour.">
        <title>Improving Illumina assemblies with Hi-C and long reads: an example with the North African dromedary.</title>
        <authorList>
            <person name="Elbers J.P."/>
            <person name="Rogers M.F."/>
            <person name="Perelman P.L."/>
            <person name="Proskuryakova A.A."/>
            <person name="Serdyukova N.A."/>
            <person name="Johnson W.E."/>
            <person name="Horin P."/>
            <person name="Corander J."/>
            <person name="Murphy D."/>
            <person name="Burger P.A."/>
        </authorList>
    </citation>
    <scope>NUCLEOTIDE SEQUENCE [LARGE SCALE GENOMIC DNA]</scope>
    <source>
        <strain evidence="7">Drom800</strain>
        <tissue evidence="7">Blood</tissue>
    </source>
</reference>
<dbReference type="InterPro" id="IPR017907">
    <property type="entry name" value="Znf_RING_CS"/>
</dbReference>
<keyword evidence="2" id="KW-0479">Metal-binding</keyword>
<proteinExistence type="inferred from homology"/>
<evidence type="ECO:0000256" key="5">
    <source>
        <dbReference type="PROSITE-ProRule" id="PRU00175"/>
    </source>
</evidence>
<evidence type="ECO:0000256" key="1">
    <source>
        <dbReference type="ARBA" id="ARBA00008518"/>
    </source>
</evidence>
<dbReference type="PROSITE" id="PS00518">
    <property type="entry name" value="ZF_RING_1"/>
    <property type="match status" value="1"/>
</dbReference>
<feature type="domain" description="RING-type" evidence="6">
    <location>
        <begin position="174"/>
        <end position="215"/>
    </location>
</feature>
<name>A0A5N4DM28_CAMDR</name>
<accession>A0A5N4DM28</accession>
<sequence length="262" mass="30651">MSTKSFFCEVTKDALCLPCCQSKAHVTHGHCSIEWMAEEYRQKLLKQMRSVWEKTQENKRNLNRETSKVRMWEGYVTLWRKMIFAEYWKMCPLGDHEETRYLERIEEESKEIFQQLKESQHNMDVKGQLLRGIYEELKELCRRPDMDLLQGFETVLEKRMDSGIPGTFQKELSCAVCLNYLLDPVTTGCRHSFCCSCLCLCRERTGEPASCPARRQRAEKRHLRTNLLPRNLASVATRAGLRQRLGSEEHECASPPLVPLRL</sequence>
<comment type="caution">
    <text evidence="7">The sequence shown here is derived from an EMBL/GenBank/DDBJ whole genome shotgun (WGS) entry which is preliminary data.</text>
</comment>
<dbReference type="SUPFAM" id="SSF57850">
    <property type="entry name" value="RING/U-box"/>
    <property type="match status" value="1"/>
</dbReference>
<evidence type="ECO:0000256" key="4">
    <source>
        <dbReference type="ARBA" id="ARBA00022833"/>
    </source>
</evidence>
<dbReference type="GO" id="GO:0008270">
    <property type="term" value="F:zinc ion binding"/>
    <property type="evidence" value="ECO:0007669"/>
    <property type="project" value="UniProtKB-KW"/>
</dbReference>
<protein>
    <submittedName>
        <fullName evidence="7">Tripartite motif-containing protein 51</fullName>
    </submittedName>
</protein>
<dbReference type="SUPFAM" id="SSF57845">
    <property type="entry name" value="B-box zinc-binding domain"/>
    <property type="match status" value="1"/>
</dbReference>
<dbReference type="InterPro" id="IPR050143">
    <property type="entry name" value="TRIM/RBCC"/>
</dbReference>
<dbReference type="Pfam" id="PF00097">
    <property type="entry name" value="zf-C3HC4"/>
    <property type="match status" value="1"/>
</dbReference>
<keyword evidence="8" id="KW-1185">Reference proteome</keyword>
<comment type="similarity">
    <text evidence="1">Belongs to the TRIM/RBCC family.</text>
</comment>
<dbReference type="PROSITE" id="PS50089">
    <property type="entry name" value="ZF_RING_2"/>
    <property type="match status" value="1"/>
</dbReference>
<organism evidence="7 8">
    <name type="scientific">Camelus dromedarius</name>
    <name type="common">Dromedary</name>
    <name type="synonym">Arabian camel</name>
    <dbReference type="NCBI Taxonomy" id="9838"/>
    <lineage>
        <taxon>Eukaryota</taxon>
        <taxon>Metazoa</taxon>
        <taxon>Chordata</taxon>
        <taxon>Craniata</taxon>
        <taxon>Vertebrata</taxon>
        <taxon>Euteleostomi</taxon>
        <taxon>Mammalia</taxon>
        <taxon>Eutheria</taxon>
        <taxon>Laurasiatheria</taxon>
        <taxon>Artiodactyla</taxon>
        <taxon>Tylopoda</taxon>
        <taxon>Camelidae</taxon>
        <taxon>Camelus</taxon>
    </lineage>
</organism>
<dbReference type="Gene3D" id="3.30.40.10">
    <property type="entry name" value="Zinc/RING finger domain, C3HC4 (zinc finger)"/>
    <property type="match status" value="1"/>
</dbReference>
<dbReference type="PANTHER" id="PTHR24103">
    <property type="entry name" value="E3 UBIQUITIN-PROTEIN LIGASE TRIM"/>
    <property type="match status" value="1"/>
</dbReference>
<keyword evidence="4" id="KW-0862">Zinc</keyword>
<evidence type="ECO:0000256" key="3">
    <source>
        <dbReference type="ARBA" id="ARBA00022771"/>
    </source>
</evidence>
<dbReference type="InterPro" id="IPR013083">
    <property type="entry name" value="Znf_RING/FYVE/PHD"/>
</dbReference>
<dbReference type="Proteomes" id="UP000299084">
    <property type="component" value="Unassembled WGS sequence"/>
</dbReference>
<evidence type="ECO:0000259" key="6">
    <source>
        <dbReference type="PROSITE" id="PS50089"/>
    </source>
</evidence>